<sequence>MAEHLPPEALDDWVAHLATELGVDPAAVPIGRILDLTGDVARGVARPAAPVSAFVIGLAVGAGLGDVDALARRTSELAADWRPEAG</sequence>
<proteinExistence type="predicted"/>
<comment type="caution">
    <text evidence="2">The sequence shown here is derived from an EMBL/GenBank/DDBJ whole genome shotgun (WGS) entry which is preliminary data.</text>
</comment>
<gene>
    <name evidence="2" type="ORF">GB864_14950</name>
</gene>
<reference evidence="2 3" key="1">
    <citation type="submission" date="2019-12" db="EMBL/GenBank/DDBJ databases">
        <authorList>
            <person name="Kim Y.S."/>
        </authorList>
    </citation>
    <scope>NUCLEOTIDE SEQUENCE [LARGE SCALE GENOMIC DNA]</scope>
    <source>
        <strain evidence="2 3">MMS17-SY077</strain>
    </source>
</reference>
<organism evidence="2 3">
    <name type="scientific">Agromyces seonyuensis</name>
    <dbReference type="NCBI Taxonomy" id="2662446"/>
    <lineage>
        <taxon>Bacteria</taxon>
        <taxon>Bacillati</taxon>
        <taxon>Actinomycetota</taxon>
        <taxon>Actinomycetes</taxon>
        <taxon>Micrococcales</taxon>
        <taxon>Microbacteriaceae</taxon>
        <taxon>Agromyces</taxon>
    </lineage>
</organism>
<feature type="domain" description="DUF6457" evidence="1">
    <location>
        <begin position="6"/>
        <end position="84"/>
    </location>
</feature>
<keyword evidence="3" id="KW-1185">Reference proteome</keyword>
<evidence type="ECO:0000313" key="3">
    <source>
        <dbReference type="Proteomes" id="UP000438182"/>
    </source>
</evidence>
<name>A0A6I4P7L9_9MICO</name>
<protein>
    <recommendedName>
        <fullName evidence="1">DUF6457 domain-containing protein</fullName>
    </recommendedName>
</protein>
<evidence type="ECO:0000313" key="2">
    <source>
        <dbReference type="EMBL" id="MWB99844.1"/>
    </source>
</evidence>
<dbReference type="InterPro" id="IPR045598">
    <property type="entry name" value="DUF6457"/>
</dbReference>
<dbReference type="Pfam" id="PF20058">
    <property type="entry name" value="DUF6457"/>
    <property type="match status" value="1"/>
</dbReference>
<dbReference type="EMBL" id="WSTA01000082">
    <property type="protein sequence ID" value="MWB99844.1"/>
    <property type="molecule type" value="Genomic_DNA"/>
</dbReference>
<dbReference type="AlphaFoldDB" id="A0A6I4P7L9"/>
<evidence type="ECO:0000259" key="1">
    <source>
        <dbReference type="Pfam" id="PF20058"/>
    </source>
</evidence>
<dbReference type="Proteomes" id="UP000438182">
    <property type="component" value="Unassembled WGS sequence"/>
</dbReference>
<accession>A0A6I4P7L9</accession>